<proteinExistence type="predicted"/>
<protein>
    <submittedName>
        <fullName evidence="3">Uncharacterized protein</fullName>
    </submittedName>
</protein>
<evidence type="ECO:0000256" key="1">
    <source>
        <dbReference type="SAM" id="MobiDB-lite"/>
    </source>
</evidence>
<keyword evidence="4" id="KW-1185">Reference proteome</keyword>
<organism evidence="3 4">
    <name type="scientific">Tribonema minus</name>
    <dbReference type="NCBI Taxonomy" id="303371"/>
    <lineage>
        <taxon>Eukaryota</taxon>
        <taxon>Sar</taxon>
        <taxon>Stramenopiles</taxon>
        <taxon>Ochrophyta</taxon>
        <taxon>PX clade</taxon>
        <taxon>Xanthophyceae</taxon>
        <taxon>Tribonematales</taxon>
        <taxon>Tribonemataceae</taxon>
        <taxon>Tribonema</taxon>
    </lineage>
</organism>
<feature type="region of interest" description="Disordered" evidence="1">
    <location>
        <begin position="378"/>
        <end position="402"/>
    </location>
</feature>
<dbReference type="Gene3D" id="3.40.1190.20">
    <property type="match status" value="1"/>
</dbReference>
<dbReference type="PANTHER" id="PTHR46566">
    <property type="entry name" value="1-PHOSPHOFRUCTOKINASE-RELATED"/>
    <property type="match status" value="1"/>
</dbReference>
<dbReference type="SUPFAM" id="SSF53613">
    <property type="entry name" value="Ribokinase-like"/>
    <property type="match status" value="1"/>
</dbReference>
<accession>A0A835ZF33</accession>
<dbReference type="InterPro" id="IPR029056">
    <property type="entry name" value="Ribokinase-like"/>
</dbReference>
<sequence length="402" mass="41837">MAAGASSSHLVIGLGALLQRSLTFAPPQGFQPGAVNTATVAEQSAGGQGQELAAALASLCSDVKLVQLVGGKSGQALCDALSLRHANIELLSTWTESPTRARYMLLDQRWGERTTVLEPDSTQISGAEQASLAQQVVQSTADTELASLSIMGDLPAGLSHDIYGQLLEGVLQGSKMGDVPVMLGSVAGAAAALNTGHDSLRIAAVRLFRLYPCSDHKMDASDLLRLANIDETLACTWMEDSLRIAAARLFRLYPRLPWIAATHGMLPPVLFDRERYGEGEGKGEAAPAGAKGTRVSAFYRYHARIPDPGAAGVARLSAALLAAWASGRSVPDAFEAALVGVCGGEEGCVRCELVDCGGDDKGWDTLVGGGGGVSLGAPLLPDAEKMRPAQSSGSDDKGWDTL</sequence>
<evidence type="ECO:0000256" key="2">
    <source>
        <dbReference type="SAM" id="SignalP"/>
    </source>
</evidence>
<comment type="caution">
    <text evidence="3">The sequence shown here is derived from an EMBL/GenBank/DDBJ whole genome shotgun (WGS) entry which is preliminary data.</text>
</comment>
<feature type="chain" id="PRO_5032335382" evidence="2">
    <location>
        <begin position="24"/>
        <end position="402"/>
    </location>
</feature>
<evidence type="ECO:0000313" key="3">
    <source>
        <dbReference type="EMBL" id="KAG5191863.1"/>
    </source>
</evidence>
<dbReference type="PANTHER" id="PTHR46566:SF2">
    <property type="entry name" value="ATP-DEPENDENT 6-PHOSPHOFRUCTOKINASE ISOZYME 2"/>
    <property type="match status" value="1"/>
</dbReference>
<name>A0A835ZF33_9STRA</name>
<dbReference type="EMBL" id="JAFCMP010000013">
    <property type="protein sequence ID" value="KAG5191863.1"/>
    <property type="molecule type" value="Genomic_DNA"/>
</dbReference>
<gene>
    <name evidence="3" type="ORF">JKP88DRAFT_347358</name>
</gene>
<evidence type="ECO:0000313" key="4">
    <source>
        <dbReference type="Proteomes" id="UP000664859"/>
    </source>
</evidence>
<reference evidence="3" key="1">
    <citation type="submission" date="2021-02" db="EMBL/GenBank/DDBJ databases">
        <title>First Annotated Genome of the Yellow-green Alga Tribonema minus.</title>
        <authorList>
            <person name="Mahan K.M."/>
        </authorList>
    </citation>
    <scope>NUCLEOTIDE SEQUENCE</scope>
    <source>
        <strain evidence="3">UTEX B ZZ1240</strain>
    </source>
</reference>
<feature type="signal peptide" evidence="2">
    <location>
        <begin position="1"/>
        <end position="23"/>
    </location>
</feature>
<dbReference type="AlphaFoldDB" id="A0A835ZF33"/>
<dbReference type="Proteomes" id="UP000664859">
    <property type="component" value="Unassembled WGS sequence"/>
</dbReference>
<keyword evidence="2" id="KW-0732">Signal</keyword>